<dbReference type="SUPFAM" id="SSF52540">
    <property type="entry name" value="P-loop containing nucleoside triphosphate hydrolases"/>
    <property type="match status" value="1"/>
</dbReference>
<proteinExistence type="predicted"/>
<dbReference type="InterPro" id="IPR027417">
    <property type="entry name" value="P-loop_NTPase"/>
</dbReference>
<dbReference type="Proteomes" id="UP000429232">
    <property type="component" value="Chromosome"/>
</dbReference>
<dbReference type="RefSeq" id="WP_157523824.1">
    <property type="nucleotide sequence ID" value="NZ_CP066775.1"/>
</dbReference>
<name>A0A6I4I182_9SPHI</name>
<dbReference type="AlphaFoldDB" id="A0A6I4I182"/>
<accession>A0A6I4I182</accession>
<dbReference type="Gene3D" id="3.40.50.300">
    <property type="entry name" value="P-loop containing nucleotide triphosphate hydrolases"/>
    <property type="match status" value="1"/>
</dbReference>
<evidence type="ECO:0000313" key="2">
    <source>
        <dbReference type="Proteomes" id="UP000429232"/>
    </source>
</evidence>
<evidence type="ECO:0000313" key="1">
    <source>
        <dbReference type="EMBL" id="QQL51250.1"/>
    </source>
</evidence>
<sequence length="245" mass="27112">MVAAKQQIIQQLQKDILRLQGIRTFDNGSRQTFGLGDVEQAFPGGVIPTGTVHEFLCFEAEHKAATGGFISGLLSTLMHNNGVCIWVSSSRMLFPMGLSIFNIAPHHVIFIDVKREKDILWATEEALKCDGLAAVVTELKEMSFTQSRRLQLAVEQSKVTGFILRNDPLKLTTSACAARWQITSLPSELEGDMPGVGFPRWNVELLKVRNGNPGAWQVEWRGGKFTAIAQQATSEEIHTYTRKAG</sequence>
<dbReference type="PIRSF" id="PIRSF034285">
    <property type="entry name" value="UCP034285"/>
    <property type="match status" value="1"/>
</dbReference>
<dbReference type="EMBL" id="CP066775">
    <property type="protein sequence ID" value="QQL51250.1"/>
    <property type="molecule type" value="Genomic_DNA"/>
</dbReference>
<dbReference type="KEGG" id="mgik:GO620_007320"/>
<protein>
    <submittedName>
        <fullName evidence="1">Error-prone repair protein ImuA</fullName>
    </submittedName>
</protein>
<reference evidence="1 2" key="1">
    <citation type="submission" date="2020-12" db="EMBL/GenBank/DDBJ databases">
        <title>HMF7856_wgs.fasta genome submission.</title>
        <authorList>
            <person name="Kang H."/>
            <person name="Kim H."/>
            <person name="Joh K."/>
        </authorList>
    </citation>
    <scope>NUCLEOTIDE SEQUENCE [LARGE SCALE GENOMIC DNA]</scope>
    <source>
        <strain evidence="1 2">HMF7856</strain>
    </source>
</reference>
<keyword evidence="2" id="KW-1185">Reference proteome</keyword>
<dbReference type="InterPro" id="IPR017026">
    <property type="entry name" value="ImuA"/>
</dbReference>
<gene>
    <name evidence="1" type="ORF">GO620_007320</name>
</gene>
<organism evidence="1 2">
    <name type="scientific">Mucilaginibacter ginkgonis</name>
    <dbReference type="NCBI Taxonomy" id="2682091"/>
    <lineage>
        <taxon>Bacteria</taxon>
        <taxon>Pseudomonadati</taxon>
        <taxon>Bacteroidota</taxon>
        <taxon>Sphingobacteriia</taxon>
        <taxon>Sphingobacteriales</taxon>
        <taxon>Sphingobacteriaceae</taxon>
        <taxon>Mucilaginibacter</taxon>
    </lineage>
</organism>